<evidence type="ECO:0000256" key="1">
    <source>
        <dbReference type="ARBA" id="ARBA00004606"/>
    </source>
</evidence>
<keyword evidence="12" id="KW-1185">Reference proteome</keyword>
<dbReference type="GO" id="GO:0016020">
    <property type="term" value="C:membrane"/>
    <property type="evidence" value="ECO:0007669"/>
    <property type="project" value="UniProtKB-SubCell"/>
</dbReference>
<dbReference type="Pfam" id="PF02485">
    <property type="entry name" value="Branch"/>
    <property type="match status" value="1"/>
</dbReference>
<keyword evidence="8" id="KW-0472">Membrane</keyword>
<protein>
    <submittedName>
        <fullName evidence="11">Uncharacterized protein</fullName>
    </submittedName>
</protein>
<evidence type="ECO:0000313" key="12">
    <source>
        <dbReference type="Proteomes" id="UP000749559"/>
    </source>
</evidence>
<keyword evidence="4" id="KW-0808">Transferase</keyword>
<evidence type="ECO:0000256" key="4">
    <source>
        <dbReference type="ARBA" id="ARBA00022679"/>
    </source>
</evidence>
<evidence type="ECO:0000256" key="6">
    <source>
        <dbReference type="ARBA" id="ARBA00022968"/>
    </source>
</evidence>
<proteinExistence type="inferred from homology"/>
<sequence length="446" mass="51576">MQIIMKKKWIILALILCILGLCVLINLEGDSWMFLTKNLIDENDDKLELVAVRTYGNIVKSRTDGLNCMGILQGNKTAIDIADKIVKTTNADLGNIEETDFNSMVLNMTKDCKAYKDVLYSNSYSHMDEIQFPIAYALKIHRSVLQFEKLFRQVYARQNIYCIYIDMNSPESFHNAVKSVVRCFDNVFIASNLEHVVYASITHVRSDLQCMKQLVNSTVDWKYYLNVVGQEYPLKTNREIVHILRRLNGKSSIESYPHTNVWRFASKFKLNDKGDALIPTSEKKDPFYLKWEMYKGSAYGVFARSFVNYILNDKEAGEFIDWLNDTSAPEETVWSTLIRHHSGPGRLNVTVRHNQNHQLSRAVIWAWDPQKCHGKFVRTVCVYGIQDFSWLASQPNIFANKIDAFQDSAIMECLDEWLKLKNEHSDPVLTLNWHYLNNLPQVSGKQ</sequence>
<organism evidence="11 12">
    <name type="scientific">Owenia fusiformis</name>
    <name type="common">Polychaete worm</name>
    <dbReference type="NCBI Taxonomy" id="6347"/>
    <lineage>
        <taxon>Eukaryota</taxon>
        <taxon>Metazoa</taxon>
        <taxon>Spiralia</taxon>
        <taxon>Lophotrochozoa</taxon>
        <taxon>Annelida</taxon>
        <taxon>Polychaeta</taxon>
        <taxon>Sedentaria</taxon>
        <taxon>Canalipalpata</taxon>
        <taxon>Sabellida</taxon>
        <taxon>Oweniida</taxon>
        <taxon>Oweniidae</taxon>
        <taxon>Owenia</taxon>
    </lineage>
</organism>
<evidence type="ECO:0000313" key="11">
    <source>
        <dbReference type="EMBL" id="CAH1799835.1"/>
    </source>
</evidence>
<evidence type="ECO:0000256" key="3">
    <source>
        <dbReference type="ARBA" id="ARBA00022676"/>
    </source>
</evidence>
<evidence type="ECO:0000256" key="2">
    <source>
        <dbReference type="ARBA" id="ARBA00004922"/>
    </source>
</evidence>
<evidence type="ECO:0000256" key="10">
    <source>
        <dbReference type="ARBA" id="ARBA00038150"/>
    </source>
</evidence>
<keyword evidence="9" id="KW-0325">Glycoprotein</keyword>
<reference evidence="11" key="1">
    <citation type="submission" date="2022-03" db="EMBL/GenBank/DDBJ databases">
        <authorList>
            <person name="Martin C."/>
        </authorList>
    </citation>
    <scope>NUCLEOTIDE SEQUENCE</scope>
</reference>
<evidence type="ECO:0000256" key="5">
    <source>
        <dbReference type="ARBA" id="ARBA00022692"/>
    </source>
</evidence>
<dbReference type="EMBL" id="CAIIXF020000011">
    <property type="protein sequence ID" value="CAH1799835.1"/>
    <property type="molecule type" value="Genomic_DNA"/>
</dbReference>
<dbReference type="PANTHER" id="PTHR19297">
    <property type="entry name" value="GLYCOSYLTRANSFERASE 14 FAMILY MEMBER"/>
    <property type="match status" value="1"/>
</dbReference>
<dbReference type="PANTHER" id="PTHR19297:SF191">
    <property type="entry name" value="PROTEIN XYLOSYLTRANSFERASE"/>
    <property type="match status" value="1"/>
</dbReference>
<accession>A0A8J1TAP6</accession>
<dbReference type="GO" id="GO:0008375">
    <property type="term" value="F:acetylglucosaminyltransferase activity"/>
    <property type="evidence" value="ECO:0007669"/>
    <property type="project" value="TreeGrafter"/>
</dbReference>
<evidence type="ECO:0000256" key="8">
    <source>
        <dbReference type="ARBA" id="ARBA00023136"/>
    </source>
</evidence>
<keyword evidence="6" id="KW-0735">Signal-anchor</keyword>
<keyword evidence="5" id="KW-0812">Transmembrane</keyword>
<dbReference type="InterPro" id="IPR003406">
    <property type="entry name" value="Glyco_trans_14"/>
</dbReference>
<dbReference type="Proteomes" id="UP000749559">
    <property type="component" value="Unassembled WGS sequence"/>
</dbReference>
<dbReference type="OrthoDB" id="2019572at2759"/>
<comment type="subcellular location">
    <subcellularLocation>
        <location evidence="1">Membrane</location>
        <topology evidence="1">Single-pass type II membrane protein</topology>
    </subcellularLocation>
</comment>
<keyword evidence="3" id="KW-0328">Glycosyltransferase</keyword>
<dbReference type="AlphaFoldDB" id="A0A8J1TAP6"/>
<evidence type="ECO:0000256" key="7">
    <source>
        <dbReference type="ARBA" id="ARBA00022989"/>
    </source>
</evidence>
<evidence type="ECO:0000256" key="9">
    <source>
        <dbReference type="ARBA" id="ARBA00023180"/>
    </source>
</evidence>
<name>A0A8J1TAP6_OWEFU</name>
<comment type="caution">
    <text evidence="11">The sequence shown here is derived from an EMBL/GenBank/DDBJ whole genome shotgun (WGS) entry which is preliminary data.</text>
</comment>
<comment type="similarity">
    <text evidence="10">Belongs to the glycosyltransferase 14 family.</text>
</comment>
<gene>
    <name evidence="11" type="ORF">OFUS_LOCUS23801</name>
</gene>
<comment type="pathway">
    <text evidence="2">Protein modification; protein glycosylation.</text>
</comment>
<keyword evidence="7" id="KW-1133">Transmembrane helix</keyword>